<dbReference type="Proteomes" id="UP000266723">
    <property type="component" value="Unassembled WGS sequence"/>
</dbReference>
<protein>
    <submittedName>
        <fullName evidence="1">Uncharacterized protein</fullName>
    </submittedName>
</protein>
<name>A0ABQ7DF91_BRACR</name>
<accession>A0ABQ7DF91</accession>
<evidence type="ECO:0000313" key="1">
    <source>
        <dbReference type="EMBL" id="KAF3576043.1"/>
    </source>
</evidence>
<dbReference type="Gene3D" id="1.10.3520.10">
    <property type="entry name" value="Glycolipid transfer protein"/>
    <property type="match status" value="1"/>
</dbReference>
<gene>
    <name evidence="1" type="ORF">DY000_02029513</name>
</gene>
<proteinExistence type="predicted"/>
<comment type="caution">
    <text evidence="1">The sequence shown here is derived from an EMBL/GenBank/DDBJ whole genome shotgun (WGS) entry which is preliminary data.</text>
</comment>
<dbReference type="InterPro" id="IPR036497">
    <property type="entry name" value="GLTP_sf"/>
</dbReference>
<evidence type="ECO:0000313" key="2">
    <source>
        <dbReference type="Proteomes" id="UP000266723"/>
    </source>
</evidence>
<keyword evidence="2" id="KW-1185">Reference proteome</keyword>
<sequence length="129" mass="14710">MVIVLFQQIIASQASRGDNSLKDPASKSYAQVFAPQSSPWMGYTESCCFRDVRSSTRTHVLKRCSIMRTEFLLQLTESSICFDTSLFLCRWFITEAEAKIQMESYVNASAPVITYLDNLFLSKKLGIDW</sequence>
<dbReference type="EMBL" id="QGKV02000649">
    <property type="protein sequence ID" value="KAF3576043.1"/>
    <property type="molecule type" value="Genomic_DNA"/>
</dbReference>
<organism evidence="1 2">
    <name type="scientific">Brassica cretica</name>
    <name type="common">Mustard</name>
    <dbReference type="NCBI Taxonomy" id="69181"/>
    <lineage>
        <taxon>Eukaryota</taxon>
        <taxon>Viridiplantae</taxon>
        <taxon>Streptophyta</taxon>
        <taxon>Embryophyta</taxon>
        <taxon>Tracheophyta</taxon>
        <taxon>Spermatophyta</taxon>
        <taxon>Magnoliopsida</taxon>
        <taxon>eudicotyledons</taxon>
        <taxon>Gunneridae</taxon>
        <taxon>Pentapetalae</taxon>
        <taxon>rosids</taxon>
        <taxon>malvids</taxon>
        <taxon>Brassicales</taxon>
        <taxon>Brassicaceae</taxon>
        <taxon>Brassiceae</taxon>
        <taxon>Brassica</taxon>
    </lineage>
</organism>
<reference evidence="1 2" key="1">
    <citation type="journal article" date="2020" name="BMC Genomics">
        <title>Intraspecific diversification of the crop wild relative Brassica cretica Lam. using demographic model selection.</title>
        <authorList>
            <person name="Kioukis A."/>
            <person name="Michalopoulou V.A."/>
            <person name="Briers L."/>
            <person name="Pirintsos S."/>
            <person name="Studholme D.J."/>
            <person name="Pavlidis P."/>
            <person name="Sarris P.F."/>
        </authorList>
    </citation>
    <scope>NUCLEOTIDE SEQUENCE [LARGE SCALE GENOMIC DNA]</scope>
    <source>
        <strain evidence="2">cv. PFS-1207/04</strain>
    </source>
</reference>